<comment type="caution">
    <text evidence="3">The sequence shown here is derived from an EMBL/GenBank/DDBJ whole genome shotgun (WGS) entry which is preliminary data.</text>
</comment>
<evidence type="ECO:0000313" key="3">
    <source>
        <dbReference type="EMBL" id="OAA80581.1"/>
    </source>
</evidence>
<evidence type="ECO:0000256" key="1">
    <source>
        <dbReference type="SAM" id="MobiDB-lite"/>
    </source>
</evidence>
<reference evidence="3 4" key="1">
    <citation type="journal article" date="2016" name="Genome Biol. Evol.">
        <title>Divergent and convergent evolution of fungal pathogenicity.</title>
        <authorList>
            <person name="Shang Y."/>
            <person name="Xiao G."/>
            <person name="Zheng P."/>
            <person name="Cen K."/>
            <person name="Zhan S."/>
            <person name="Wang C."/>
        </authorList>
    </citation>
    <scope>NUCLEOTIDE SEQUENCE [LARGE SCALE GENOMIC DNA]</scope>
    <source>
        <strain evidence="3 4">RCEF 1005</strain>
    </source>
</reference>
<evidence type="ECO:0000313" key="4">
    <source>
        <dbReference type="Proteomes" id="UP000076881"/>
    </source>
</evidence>
<feature type="signal peptide" evidence="2">
    <location>
        <begin position="1"/>
        <end position="18"/>
    </location>
</feature>
<protein>
    <submittedName>
        <fullName evidence="3">Uncharacterized protein</fullName>
    </submittedName>
</protein>
<accession>A0A168JKW5</accession>
<proteinExistence type="predicted"/>
<dbReference type="Proteomes" id="UP000076881">
    <property type="component" value="Unassembled WGS sequence"/>
</dbReference>
<sequence length="152" mass="15338">MKSPIIFTTLFAAVLAAADIDISPVPSPSPPLPACGRVVDLAVLAAQTAVNRALQPFGIAELKDAVDAGTAAFKREIGCGGAAATPEDSARPGQEPPAQRDCSGVVDNALAVAVAALKRGFPIVGVPKGYDKGVEEGVKAFKKTLGCKEAAA</sequence>
<feature type="region of interest" description="Disordered" evidence="1">
    <location>
        <begin position="82"/>
        <end position="102"/>
    </location>
</feature>
<dbReference type="AlphaFoldDB" id="A0A168JKW5"/>
<dbReference type="EMBL" id="AZHF01000001">
    <property type="protein sequence ID" value="OAA80581.1"/>
    <property type="molecule type" value="Genomic_DNA"/>
</dbReference>
<organism evidence="3 4">
    <name type="scientific">Akanthomyces lecanii RCEF 1005</name>
    <dbReference type="NCBI Taxonomy" id="1081108"/>
    <lineage>
        <taxon>Eukaryota</taxon>
        <taxon>Fungi</taxon>
        <taxon>Dikarya</taxon>
        <taxon>Ascomycota</taxon>
        <taxon>Pezizomycotina</taxon>
        <taxon>Sordariomycetes</taxon>
        <taxon>Hypocreomycetidae</taxon>
        <taxon>Hypocreales</taxon>
        <taxon>Cordycipitaceae</taxon>
        <taxon>Akanthomyces</taxon>
        <taxon>Cordyceps confragosa</taxon>
    </lineage>
</organism>
<gene>
    <name evidence="3" type="ORF">LEL_00126</name>
</gene>
<evidence type="ECO:0000256" key="2">
    <source>
        <dbReference type="SAM" id="SignalP"/>
    </source>
</evidence>
<name>A0A168JKW5_CORDF</name>
<keyword evidence="4" id="KW-1185">Reference proteome</keyword>
<feature type="chain" id="PRO_5007898209" evidence="2">
    <location>
        <begin position="19"/>
        <end position="152"/>
    </location>
</feature>
<dbReference type="OrthoDB" id="10339696at2759"/>
<keyword evidence="2" id="KW-0732">Signal</keyword>